<organism evidence="2 3">
    <name type="scientific">Synaphobranchus kaupii</name>
    <name type="common">Kaup's arrowtooth eel</name>
    <dbReference type="NCBI Taxonomy" id="118154"/>
    <lineage>
        <taxon>Eukaryota</taxon>
        <taxon>Metazoa</taxon>
        <taxon>Chordata</taxon>
        <taxon>Craniata</taxon>
        <taxon>Vertebrata</taxon>
        <taxon>Euteleostomi</taxon>
        <taxon>Actinopterygii</taxon>
        <taxon>Neopterygii</taxon>
        <taxon>Teleostei</taxon>
        <taxon>Anguilliformes</taxon>
        <taxon>Synaphobranchidae</taxon>
        <taxon>Synaphobranchus</taxon>
    </lineage>
</organism>
<dbReference type="EMBL" id="JAINUF010000020">
    <property type="protein sequence ID" value="KAJ8336116.1"/>
    <property type="molecule type" value="Genomic_DNA"/>
</dbReference>
<gene>
    <name evidence="2" type="ORF">SKAU_G00394590</name>
</gene>
<evidence type="ECO:0000313" key="3">
    <source>
        <dbReference type="Proteomes" id="UP001152622"/>
    </source>
</evidence>
<dbReference type="OrthoDB" id="8963550at2759"/>
<name>A0A9Q1EC81_SYNKA</name>
<protein>
    <submittedName>
        <fullName evidence="2">Uncharacterized protein</fullName>
    </submittedName>
</protein>
<feature type="region of interest" description="Disordered" evidence="1">
    <location>
        <begin position="1"/>
        <end position="24"/>
    </location>
</feature>
<evidence type="ECO:0000313" key="2">
    <source>
        <dbReference type="EMBL" id="KAJ8336116.1"/>
    </source>
</evidence>
<reference evidence="2" key="1">
    <citation type="journal article" date="2023" name="Science">
        <title>Genome structures resolve the early diversification of teleost fishes.</title>
        <authorList>
            <person name="Parey E."/>
            <person name="Louis A."/>
            <person name="Montfort J."/>
            <person name="Bouchez O."/>
            <person name="Roques C."/>
            <person name="Iampietro C."/>
            <person name="Lluch J."/>
            <person name="Castinel A."/>
            <person name="Donnadieu C."/>
            <person name="Desvignes T."/>
            <person name="Floi Bucao C."/>
            <person name="Jouanno E."/>
            <person name="Wen M."/>
            <person name="Mejri S."/>
            <person name="Dirks R."/>
            <person name="Jansen H."/>
            <person name="Henkel C."/>
            <person name="Chen W.J."/>
            <person name="Zahm M."/>
            <person name="Cabau C."/>
            <person name="Klopp C."/>
            <person name="Thompson A.W."/>
            <person name="Robinson-Rechavi M."/>
            <person name="Braasch I."/>
            <person name="Lecointre G."/>
            <person name="Bobe J."/>
            <person name="Postlethwait J.H."/>
            <person name="Berthelot C."/>
            <person name="Roest Crollius H."/>
            <person name="Guiguen Y."/>
        </authorList>
    </citation>
    <scope>NUCLEOTIDE SEQUENCE</scope>
    <source>
        <strain evidence="2">WJC10195</strain>
    </source>
</reference>
<keyword evidence="3" id="KW-1185">Reference proteome</keyword>
<evidence type="ECO:0000256" key="1">
    <source>
        <dbReference type="SAM" id="MobiDB-lite"/>
    </source>
</evidence>
<sequence length="85" mass="9547">MRPQESIDNIHAHHQSCERKQESQDWEITIRKPNAFQGDSNLSRIQAFNQADLQIDSYPGRAGSQEGSHGDGVVLSLYQSPSIHC</sequence>
<proteinExistence type="predicted"/>
<dbReference type="AlphaFoldDB" id="A0A9Q1EC81"/>
<comment type="caution">
    <text evidence="2">The sequence shown here is derived from an EMBL/GenBank/DDBJ whole genome shotgun (WGS) entry which is preliminary data.</text>
</comment>
<feature type="compositionally biased region" description="Basic and acidic residues" evidence="1">
    <location>
        <begin position="8"/>
        <end position="23"/>
    </location>
</feature>
<accession>A0A9Q1EC81</accession>
<dbReference type="Proteomes" id="UP001152622">
    <property type="component" value="Chromosome 20"/>
</dbReference>